<dbReference type="PANTHER" id="PTHR12553">
    <property type="entry name" value="ZINC PHOSPHODIESTERASE ELAC PROTEIN 2"/>
    <property type="match status" value="1"/>
</dbReference>
<dbReference type="GO" id="GO:0046872">
    <property type="term" value="F:metal ion binding"/>
    <property type="evidence" value="ECO:0007669"/>
    <property type="project" value="UniProtKB-KW"/>
</dbReference>
<dbReference type="Pfam" id="PF13691">
    <property type="entry name" value="Lactamase_B_4"/>
    <property type="match status" value="1"/>
</dbReference>
<protein>
    <recommendedName>
        <fullName evidence="4">ribonuclease Z</fullName>
        <ecNumber evidence="4">3.1.26.11</ecNumber>
    </recommendedName>
</protein>
<evidence type="ECO:0000256" key="10">
    <source>
        <dbReference type="ARBA" id="ARBA00022833"/>
    </source>
</evidence>
<dbReference type="OMA" id="INYICQL"/>
<evidence type="ECO:0000256" key="6">
    <source>
        <dbReference type="ARBA" id="ARBA00022722"/>
    </source>
</evidence>
<dbReference type="Gene3D" id="3.60.15.10">
    <property type="entry name" value="Ribonuclease Z/Hydroxyacylglutathione hydrolase-like"/>
    <property type="match status" value="2"/>
</dbReference>
<dbReference type="STRING" id="284811.Q759R1"/>
<organism evidence="12 13">
    <name type="scientific">Eremothecium gossypii (strain ATCC 10895 / CBS 109.51 / FGSC 9923 / NRRL Y-1056)</name>
    <name type="common">Yeast</name>
    <name type="synonym">Ashbya gossypii</name>
    <dbReference type="NCBI Taxonomy" id="284811"/>
    <lineage>
        <taxon>Eukaryota</taxon>
        <taxon>Fungi</taxon>
        <taxon>Dikarya</taxon>
        <taxon>Ascomycota</taxon>
        <taxon>Saccharomycotina</taxon>
        <taxon>Saccharomycetes</taxon>
        <taxon>Saccharomycetales</taxon>
        <taxon>Saccharomycetaceae</taxon>
        <taxon>Eremothecium</taxon>
    </lineage>
</organism>
<dbReference type="GO" id="GO:0005634">
    <property type="term" value="C:nucleus"/>
    <property type="evidence" value="ECO:0007669"/>
    <property type="project" value="EnsemblFungi"/>
</dbReference>
<evidence type="ECO:0000256" key="4">
    <source>
        <dbReference type="ARBA" id="ARBA00012477"/>
    </source>
</evidence>
<evidence type="ECO:0000259" key="11">
    <source>
        <dbReference type="Pfam" id="PF13691"/>
    </source>
</evidence>
<reference evidence="13" key="2">
    <citation type="journal article" date="2013" name="G3 (Bethesda)">
        <title>Genomes of Ashbya fungi isolated from insects reveal four mating-type loci, numerous translocations, lack of transposons, and distinct gene duplications.</title>
        <authorList>
            <person name="Dietrich F.S."/>
            <person name="Voegeli S."/>
            <person name="Kuo S."/>
            <person name="Philippsen P."/>
        </authorList>
    </citation>
    <scope>GENOME REANNOTATION</scope>
    <source>
        <strain evidence="13">ATCC 10895 / CBS 109.51 / FGSC 9923 / NRRL Y-1056</strain>
    </source>
</reference>
<dbReference type="InterPro" id="IPR027794">
    <property type="entry name" value="tRNase_Z_dom"/>
</dbReference>
<dbReference type="Proteomes" id="UP000000591">
    <property type="component" value="Chromosome IV"/>
</dbReference>
<dbReference type="GO" id="GO:0005739">
    <property type="term" value="C:mitochondrion"/>
    <property type="evidence" value="ECO:0000318"/>
    <property type="project" value="GO_Central"/>
</dbReference>
<keyword evidence="7" id="KW-0479">Metal-binding</keyword>
<dbReference type="eggNOG" id="KOG2121">
    <property type="taxonomic scope" value="Eukaryota"/>
</dbReference>
<dbReference type="GO" id="GO:0042781">
    <property type="term" value="F:3'-tRNA processing endoribonuclease activity"/>
    <property type="evidence" value="ECO:0000318"/>
    <property type="project" value="GO_Central"/>
</dbReference>
<dbReference type="KEGG" id="ago:AGOS_ADR212C"/>
<accession>Q759R1</accession>
<dbReference type="InterPro" id="IPR036866">
    <property type="entry name" value="RibonucZ/Hydroxyglut_hydro"/>
</dbReference>
<dbReference type="RefSeq" id="NP_984308.2">
    <property type="nucleotide sequence ID" value="NM_209661.2"/>
</dbReference>
<evidence type="ECO:0000256" key="2">
    <source>
        <dbReference type="ARBA" id="ARBA00001947"/>
    </source>
</evidence>
<evidence type="ECO:0000256" key="5">
    <source>
        <dbReference type="ARBA" id="ARBA00022694"/>
    </source>
</evidence>
<evidence type="ECO:0000313" key="13">
    <source>
        <dbReference type="Proteomes" id="UP000000591"/>
    </source>
</evidence>
<evidence type="ECO:0000256" key="8">
    <source>
        <dbReference type="ARBA" id="ARBA00022759"/>
    </source>
</evidence>
<keyword evidence="9" id="KW-0378">Hydrolase</keyword>
<dbReference type="SUPFAM" id="SSF56281">
    <property type="entry name" value="Metallo-hydrolase/oxidoreductase"/>
    <property type="match status" value="2"/>
</dbReference>
<evidence type="ECO:0000256" key="7">
    <source>
        <dbReference type="ARBA" id="ARBA00022723"/>
    </source>
</evidence>
<evidence type="ECO:0000256" key="9">
    <source>
        <dbReference type="ARBA" id="ARBA00022801"/>
    </source>
</evidence>
<dbReference type="InParanoid" id="Q759R1"/>
<dbReference type="FunCoup" id="Q759R1">
    <property type="interactions" value="1256"/>
</dbReference>
<comment type="similarity">
    <text evidence="3">Belongs to the RNase Z family.</text>
</comment>
<dbReference type="InterPro" id="IPR047151">
    <property type="entry name" value="RNZ2-like"/>
</dbReference>
<gene>
    <name evidence="12" type="ORF">AGOS_ADR212C</name>
</gene>
<dbReference type="AlphaFoldDB" id="Q759R1"/>
<reference evidence="12 13" key="1">
    <citation type="journal article" date="2004" name="Science">
        <title>The Ashbya gossypii genome as a tool for mapping the ancient Saccharomyces cerevisiae genome.</title>
        <authorList>
            <person name="Dietrich F.S."/>
            <person name="Voegeli S."/>
            <person name="Brachat S."/>
            <person name="Lerch A."/>
            <person name="Gates K."/>
            <person name="Steiner S."/>
            <person name="Mohr C."/>
            <person name="Pohlmann R."/>
            <person name="Luedi P."/>
            <person name="Choi S."/>
            <person name="Wing R.A."/>
            <person name="Flavier A."/>
            <person name="Gaffney T.D."/>
            <person name="Philippsen P."/>
        </authorList>
    </citation>
    <scope>NUCLEOTIDE SEQUENCE [LARGE SCALE GENOMIC DNA]</scope>
    <source>
        <strain evidence="13">ATCC 10895 / CBS 109.51 / FGSC 9923 / NRRL Y-1056</strain>
    </source>
</reference>
<dbReference type="CDD" id="cd07718">
    <property type="entry name" value="RNaseZ_ELAC1_ELAC2-C-term-like_MBL-fold"/>
    <property type="match status" value="1"/>
</dbReference>
<dbReference type="OrthoDB" id="527344at2759"/>
<evidence type="ECO:0000256" key="3">
    <source>
        <dbReference type="ARBA" id="ARBA00007823"/>
    </source>
</evidence>
<keyword evidence="10" id="KW-0862">Zinc</keyword>
<dbReference type="GO" id="GO:1990180">
    <property type="term" value="P:mitochondrial tRNA 3'-end processing"/>
    <property type="evidence" value="ECO:0000318"/>
    <property type="project" value="GO_Central"/>
</dbReference>
<dbReference type="PANTHER" id="PTHR12553:SF49">
    <property type="entry name" value="ZINC PHOSPHODIESTERASE ELAC PROTEIN 2"/>
    <property type="match status" value="1"/>
</dbReference>
<dbReference type="EMBL" id="AE016817">
    <property type="protein sequence ID" value="AAS52132.2"/>
    <property type="molecule type" value="Genomic_DNA"/>
</dbReference>
<keyword evidence="13" id="KW-1185">Reference proteome</keyword>
<dbReference type="HOGENOM" id="CLU_006220_0_0_1"/>
<name>Q759R1_EREGS</name>
<evidence type="ECO:0000313" key="12">
    <source>
        <dbReference type="EMBL" id="AAS52132.2"/>
    </source>
</evidence>
<sequence length="821" mass="93307">MFRIIPVTQPTADTKHPLLQLLAGHGDRYFFGKIPEGAQRACIEGKARLSRLNNIFLTGEMDWASIGGLPGMILTASDQGNKNMRLTYGSALLGYVVSTWRYFVFRFGMDLDVNTMKDGETYRDELISVKALNVRRPGMMGIEPLGKAAVQQFKFLAERMFPMLAPTAYQDPSSDPELSMRLPKDTMLQVSTSYEITFNPVRGKFDAKEAARLGVPGGPVRRELAEGRSITLADGTVITPEQVVHKQREFARVLILDVPSDDYIPAFFEKFADYNVEGLGAVYYLLGSEVTVSNELIRFMELFDGKTVKHFVSHDTITPNNISFWDSSVTMLKLKTLQPSSYNIPFTDRTLSGDFYRCFDKQLPVDAVVDNTSESPFSSTIESSRVFIYSTRVTASIEPYTPGDEPLKINITESPDRYQSWEEVYQKRIEPLKIENSNLHDVVTSQKEVDNFNTEGKRRDVEIMTLGTGSALPSKYRNVISTLLKIPYDADGRILNRNIILDAGENTLGSIHRLLHKVKIPRFFRDLKMIYLSHLHADHHLGIASLLKEWYLHNKEDPEAKIYLVAPWKYDTFIEEWFTLEDRSILERVNYISCEHFLDGPKRKPQGYQPSLGYPEEIDTTARNRLNLLVEKNGEKRRYVSDNSTVNIPWRHIRNMQKDLQIASFKTCRAIHCEWAYSNAISFYVGSSSKEQFKVSYSGDTRPNFDKFAKGIGKHSDLLIHEATLDNELLADAKKKKHSTINEAISVSNTMGAKKVILTHFSQRYPKAPQISGSLEVKAEACCYAFDGMIINYKSLGQQVTKLRYLRGLFAEEEDIESGQD</sequence>
<dbReference type="GeneID" id="4620470"/>
<keyword evidence="8" id="KW-0255">Endonuclease</keyword>
<feature type="domain" description="tRNase Z endonuclease" evidence="11">
    <location>
        <begin position="7"/>
        <end position="68"/>
    </location>
</feature>
<proteinExistence type="inferred from homology"/>
<comment type="catalytic activity">
    <reaction evidence="1">
        <text>Endonucleolytic cleavage of RNA, removing extra 3' nucleotides from tRNA precursor, generating 3' termini of tRNAs. A 3'-hydroxy group is left at the tRNA terminus and a 5'-phosphoryl group is left at the trailer molecule.</text>
        <dbReference type="EC" id="3.1.26.11"/>
    </reaction>
</comment>
<comment type="cofactor">
    <cofactor evidence="2">
        <name>Zn(2+)</name>
        <dbReference type="ChEBI" id="CHEBI:29105"/>
    </cofactor>
</comment>
<keyword evidence="6" id="KW-0540">Nuclease</keyword>
<keyword evidence="5" id="KW-0819">tRNA processing</keyword>
<dbReference type="EC" id="3.1.26.11" evidence="4"/>
<evidence type="ECO:0000256" key="1">
    <source>
        <dbReference type="ARBA" id="ARBA00000402"/>
    </source>
</evidence>